<dbReference type="EMBL" id="LKCW01000270">
    <property type="protein sequence ID" value="KPM35162.1"/>
    <property type="molecule type" value="Genomic_DNA"/>
</dbReference>
<accession>A0A0P7B1G6</accession>
<evidence type="ECO:0000313" key="2">
    <source>
        <dbReference type="Proteomes" id="UP000050424"/>
    </source>
</evidence>
<protein>
    <submittedName>
        <fullName evidence="1">Uncharacterized protein</fullName>
    </submittedName>
</protein>
<dbReference type="Proteomes" id="UP000050424">
    <property type="component" value="Unassembled WGS sequence"/>
</dbReference>
<organism evidence="1 2">
    <name type="scientific">Neonectria ditissima</name>
    <dbReference type="NCBI Taxonomy" id="78410"/>
    <lineage>
        <taxon>Eukaryota</taxon>
        <taxon>Fungi</taxon>
        <taxon>Dikarya</taxon>
        <taxon>Ascomycota</taxon>
        <taxon>Pezizomycotina</taxon>
        <taxon>Sordariomycetes</taxon>
        <taxon>Hypocreomycetidae</taxon>
        <taxon>Hypocreales</taxon>
        <taxon>Nectriaceae</taxon>
        <taxon>Neonectria</taxon>
    </lineage>
</organism>
<name>A0A0P7B1G6_9HYPO</name>
<proteinExistence type="predicted"/>
<sequence length="112" mass="12932">MLIGDTWEYFQSDIAHGGHWLTFGDAVDNFWDPASKTLAELAIDAVDAFFTPERAEEQKHPWCKRCWYRIEKPVLIASLKSTNNPKVTEIRKYLQVKNGAPHFDGFIKEMSD</sequence>
<gene>
    <name evidence="1" type="ORF">AK830_g11414</name>
</gene>
<comment type="caution">
    <text evidence="1">The sequence shown here is derived from an EMBL/GenBank/DDBJ whole genome shotgun (WGS) entry which is preliminary data.</text>
</comment>
<dbReference type="OrthoDB" id="4940565at2759"/>
<evidence type="ECO:0000313" key="1">
    <source>
        <dbReference type="EMBL" id="KPM35162.1"/>
    </source>
</evidence>
<keyword evidence="2" id="KW-1185">Reference proteome</keyword>
<dbReference type="AlphaFoldDB" id="A0A0P7B1G6"/>
<reference evidence="1 2" key="1">
    <citation type="submission" date="2015-09" db="EMBL/GenBank/DDBJ databases">
        <title>Draft genome of a European isolate of the apple canker pathogen Neonectria ditissima.</title>
        <authorList>
            <person name="Gomez-Cortecero A."/>
            <person name="Harrison R.J."/>
            <person name="Armitage A.D."/>
        </authorList>
    </citation>
    <scope>NUCLEOTIDE SEQUENCE [LARGE SCALE GENOMIC DNA]</scope>
    <source>
        <strain evidence="1 2">R09/05</strain>
    </source>
</reference>